<feature type="region of interest" description="Disordered" evidence="5">
    <location>
        <begin position="413"/>
        <end position="446"/>
    </location>
</feature>
<name>A0A914L9B1_MELIC</name>
<dbReference type="PANTHER" id="PTHR23503:SF121">
    <property type="entry name" value="MAJOR FACILITATOR SUPERFAMILY (MFS) PROFILE DOMAIN-CONTAINING PROTEIN"/>
    <property type="match status" value="1"/>
</dbReference>
<dbReference type="PANTHER" id="PTHR23503">
    <property type="entry name" value="SOLUTE CARRIER FAMILY 2"/>
    <property type="match status" value="1"/>
</dbReference>
<dbReference type="PRINTS" id="PR00171">
    <property type="entry name" value="SUGRTRNSPORT"/>
</dbReference>
<dbReference type="GO" id="GO:0016020">
    <property type="term" value="C:membrane"/>
    <property type="evidence" value="ECO:0007669"/>
    <property type="project" value="UniProtKB-SubCell"/>
</dbReference>
<feature type="transmembrane region" description="Helical" evidence="6">
    <location>
        <begin position="186"/>
        <end position="209"/>
    </location>
</feature>
<evidence type="ECO:0000256" key="3">
    <source>
        <dbReference type="ARBA" id="ARBA00022989"/>
    </source>
</evidence>
<dbReference type="WBParaSite" id="Minc3s00337g10471">
    <property type="protein sequence ID" value="Minc3s00337g10471"/>
    <property type="gene ID" value="Minc3s00337g10471"/>
</dbReference>
<feature type="domain" description="Major facilitator superfamily (MFS) profile" evidence="7">
    <location>
        <begin position="1"/>
        <end position="412"/>
    </location>
</feature>
<feature type="transmembrane region" description="Helical" evidence="6">
    <location>
        <begin position="286"/>
        <end position="309"/>
    </location>
</feature>
<evidence type="ECO:0000256" key="2">
    <source>
        <dbReference type="ARBA" id="ARBA00022692"/>
    </source>
</evidence>
<dbReference type="Proteomes" id="UP000887563">
    <property type="component" value="Unplaced"/>
</dbReference>
<evidence type="ECO:0000256" key="6">
    <source>
        <dbReference type="SAM" id="Phobius"/>
    </source>
</evidence>
<accession>A0A914L9B1</accession>
<feature type="transmembrane region" description="Helical" evidence="6">
    <location>
        <begin position="105"/>
        <end position="124"/>
    </location>
</feature>
<dbReference type="InterPro" id="IPR020846">
    <property type="entry name" value="MFS_dom"/>
</dbReference>
<keyword evidence="8" id="KW-1185">Reference proteome</keyword>
<dbReference type="GO" id="GO:0015149">
    <property type="term" value="F:hexose transmembrane transporter activity"/>
    <property type="evidence" value="ECO:0007669"/>
    <property type="project" value="TreeGrafter"/>
</dbReference>
<dbReference type="PROSITE" id="PS50850">
    <property type="entry name" value="MFS"/>
    <property type="match status" value="1"/>
</dbReference>
<proteinExistence type="predicted"/>
<feature type="transmembrane region" description="Helical" evidence="6">
    <location>
        <begin position="253"/>
        <end position="274"/>
    </location>
</feature>
<evidence type="ECO:0000256" key="5">
    <source>
        <dbReference type="SAM" id="MobiDB-lite"/>
    </source>
</evidence>
<dbReference type="SUPFAM" id="SSF103473">
    <property type="entry name" value="MFS general substrate transporter"/>
    <property type="match status" value="1"/>
</dbReference>
<dbReference type="InterPro" id="IPR003663">
    <property type="entry name" value="Sugar/inositol_transpt"/>
</dbReference>
<feature type="transmembrane region" description="Helical" evidence="6">
    <location>
        <begin position="373"/>
        <end position="391"/>
    </location>
</feature>
<feature type="transmembrane region" description="Helical" evidence="6">
    <location>
        <begin position="73"/>
        <end position="93"/>
    </location>
</feature>
<organism evidence="8 9">
    <name type="scientific">Meloidogyne incognita</name>
    <name type="common">Southern root-knot nematode worm</name>
    <name type="synonym">Oxyuris incognita</name>
    <dbReference type="NCBI Taxonomy" id="6306"/>
    <lineage>
        <taxon>Eukaryota</taxon>
        <taxon>Metazoa</taxon>
        <taxon>Ecdysozoa</taxon>
        <taxon>Nematoda</taxon>
        <taxon>Chromadorea</taxon>
        <taxon>Rhabditida</taxon>
        <taxon>Tylenchina</taxon>
        <taxon>Tylenchomorpha</taxon>
        <taxon>Tylenchoidea</taxon>
        <taxon>Meloidogynidae</taxon>
        <taxon>Meloidogyninae</taxon>
        <taxon>Meloidogyne</taxon>
        <taxon>Meloidogyne incognita group</taxon>
    </lineage>
</organism>
<dbReference type="Pfam" id="PF00083">
    <property type="entry name" value="Sugar_tr"/>
    <property type="match status" value="1"/>
</dbReference>
<evidence type="ECO:0000256" key="4">
    <source>
        <dbReference type="ARBA" id="ARBA00023136"/>
    </source>
</evidence>
<dbReference type="InterPro" id="IPR045263">
    <property type="entry name" value="GLUT"/>
</dbReference>
<evidence type="ECO:0000313" key="9">
    <source>
        <dbReference type="WBParaSite" id="Minc3s00337g10471"/>
    </source>
</evidence>
<dbReference type="AlphaFoldDB" id="A0A914L9B1"/>
<protein>
    <submittedName>
        <fullName evidence="9">Major facilitator superfamily (MFS) profile domain-containing protein</fullName>
    </submittedName>
</protein>
<feature type="transmembrane region" description="Helical" evidence="6">
    <location>
        <begin position="12"/>
        <end position="29"/>
    </location>
</feature>
<comment type="subcellular location">
    <subcellularLocation>
        <location evidence="1">Membrane</location>
        <topology evidence="1">Multi-pass membrane protein</topology>
    </subcellularLocation>
</comment>
<dbReference type="InterPro" id="IPR005828">
    <property type="entry name" value="MFS_sugar_transport-like"/>
</dbReference>
<sequence length="446" mass="50172">MRLSECLGRRNALIVNGWINVFGALLEYFSKAMASPELLIFGRLVLGAVMGLSTGLVPMYLMEITPTKYRGAAGTLHMVAVAFSDWFSLFIGLPEILGNTQSWPLAFAFPGIPALLLCCILPFCPESPKFTLFTRGDASKAVLDLKRFVDDNEAEYMFEALEREAIMINEGPGTYKQIFTERSLRVPLLISIMVMITQQFTGCSAVFAYSTDMFLNAGIRGQMARFSTLAVGIAYFLFALTAPFLIERAGRRILLIFQLSMCSLSLTLLSFFMWLQNFGGHVWAGYATIGALIFYMCVYGIGCAVPWLITGELFPTKYRASAITGRFIFNAYVLIKPFLSRCFRCLVIILRCLDVLSSFSTACWQFIKLHTVYYCQWMWSCFCILGFTRFFKPSTINLALNSFPIFYRNTRQTSNGHSSGNPTESQITNQRSITNANPTNKRYSIL</sequence>
<feature type="transmembrane region" description="Helical" evidence="6">
    <location>
        <begin position="229"/>
        <end position="246"/>
    </location>
</feature>
<keyword evidence="2 6" id="KW-0812">Transmembrane</keyword>
<reference evidence="9" key="1">
    <citation type="submission" date="2022-11" db="UniProtKB">
        <authorList>
            <consortium name="WormBaseParasite"/>
        </authorList>
    </citation>
    <scope>IDENTIFICATION</scope>
</reference>
<feature type="transmembrane region" description="Helical" evidence="6">
    <location>
        <begin position="41"/>
        <end position="61"/>
    </location>
</feature>
<evidence type="ECO:0000259" key="7">
    <source>
        <dbReference type="PROSITE" id="PS50850"/>
    </source>
</evidence>
<keyword evidence="4 6" id="KW-0472">Membrane</keyword>
<dbReference type="InterPro" id="IPR036259">
    <property type="entry name" value="MFS_trans_sf"/>
</dbReference>
<keyword evidence="3 6" id="KW-1133">Transmembrane helix</keyword>
<evidence type="ECO:0000313" key="8">
    <source>
        <dbReference type="Proteomes" id="UP000887563"/>
    </source>
</evidence>
<dbReference type="Gene3D" id="1.20.1250.20">
    <property type="entry name" value="MFS general substrate transporter like domains"/>
    <property type="match status" value="1"/>
</dbReference>
<evidence type="ECO:0000256" key="1">
    <source>
        <dbReference type="ARBA" id="ARBA00004141"/>
    </source>
</evidence>